<dbReference type="GO" id="GO:0035695">
    <property type="term" value="P:mitophagy by internal vacuole formation"/>
    <property type="evidence" value="ECO:0007669"/>
    <property type="project" value="TreeGrafter"/>
</dbReference>
<dbReference type="Pfam" id="PF16026">
    <property type="entry name" value="MIEAP"/>
    <property type="match status" value="1"/>
</dbReference>
<sequence length="160" mass="17647">MAAKRLSFRAVIGLKERRLCEIRTLLGIDPQAEGAPAVARLSAAAVRVLQDTAHTYPLGEAERTVVNQVLSTLREYPCLGTCAALHSLVSSACRVAWLLSVHTPPLRIDTDFTPVVLNPERHVRYSRGSEQQKRSDLIRSFVWPALLDGDSCVFRAVVIT</sequence>
<reference evidence="14 15" key="1">
    <citation type="journal article" date="2019" name="Commun. Biol.">
        <title>The bagworm genome reveals a unique fibroin gene that provides high tensile strength.</title>
        <authorList>
            <person name="Kono N."/>
            <person name="Nakamura H."/>
            <person name="Ohtoshi R."/>
            <person name="Tomita M."/>
            <person name="Numata K."/>
            <person name="Arakawa K."/>
        </authorList>
    </citation>
    <scope>NUCLEOTIDE SEQUENCE [LARGE SCALE GENOMIC DNA]</scope>
</reference>
<evidence type="ECO:0000256" key="11">
    <source>
        <dbReference type="ARBA" id="ARBA00023136"/>
    </source>
</evidence>
<evidence type="ECO:0000256" key="5">
    <source>
        <dbReference type="ARBA" id="ARBA00019863"/>
    </source>
</evidence>
<comment type="similarity">
    <text evidence="4">Belongs to the MIEAP family.</text>
</comment>
<name>A0A4C1USI9_EUMVA</name>
<keyword evidence="9" id="KW-0446">Lipid-binding</keyword>
<evidence type="ECO:0000256" key="4">
    <source>
        <dbReference type="ARBA" id="ARBA00008233"/>
    </source>
</evidence>
<dbReference type="AlphaFoldDB" id="A0A4C1USI9"/>
<evidence type="ECO:0000256" key="12">
    <source>
        <dbReference type="ARBA" id="ARBA00032687"/>
    </source>
</evidence>
<dbReference type="GO" id="GO:0005759">
    <property type="term" value="C:mitochondrial matrix"/>
    <property type="evidence" value="ECO:0007669"/>
    <property type="project" value="UniProtKB-SubCell"/>
</dbReference>
<evidence type="ECO:0000256" key="7">
    <source>
        <dbReference type="ARBA" id="ARBA00022787"/>
    </source>
</evidence>
<organism evidence="14 15">
    <name type="scientific">Eumeta variegata</name>
    <name type="common">Bagworm moth</name>
    <name type="synonym">Eumeta japonica</name>
    <dbReference type="NCBI Taxonomy" id="151549"/>
    <lineage>
        <taxon>Eukaryota</taxon>
        <taxon>Metazoa</taxon>
        <taxon>Ecdysozoa</taxon>
        <taxon>Arthropoda</taxon>
        <taxon>Hexapoda</taxon>
        <taxon>Insecta</taxon>
        <taxon>Pterygota</taxon>
        <taxon>Neoptera</taxon>
        <taxon>Endopterygota</taxon>
        <taxon>Lepidoptera</taxon>
        <taxon>Glossata</taxon>
        <taxon>Ditrysia</taxon>
        <taxon>Tineoidea</taxon>
        <taxon>Psychidae</taxon>
        <taxon>Oiketicinae</taxon>
        <taxon>Eumeta</taxon>
    </lineage>
</organism>
<dbReference type="Proteomes" id="UP000299102">
    <property type="component" value="Unassembled WGS sequence"/>
</dbReference>
<evidence type="ECO:0000256" key="2">
    <source>
        <dbReference type="ARBA" id="ARBA00004305"/>
    </source>
</evidence>
<keyword evidence="7" id="KW-1000">Mitochondrion outer membrane</keyword>
<dbReference type="InterPro" id="IPR031981">
    <property type="entry name" value="MIEAP_C"/>
</dbReference>
<evidence type="ECO:0000256" key="1">
    <source>
        <dbReference type="ARBA" id="ARBA00004294"/>
    </source>
</evidence>
<evidence type="ECO:0000256" key="6">
    <source>
        <dbReference type="ARBA" id="ARBA00022490"/>
    </source>
</evidence>
<evidence type="ECO:0000256" key="3">
    <source>
        <dbReference type="ARBA" id="ARBA00004496"/>
    </source>
</evidence>
<keyword evidence="6" id="KW-0963">Cytoplasm</keyword>
<dbReference type="InterPro" id="IPR026169">
    <property type="entry name" value="MIEAP"/>
</dbReference>
<feature type="domain" description="Mitochondria-eating protein C-terminal" evidence="13">
    <location>
        <begin position="6"/>
        <end position="160"/>
    </location>
</feature>
<protein>
    <recommendedName>
        <fullName evidence="5">Mitochondria-eating protein</fullName>
    </recommendedName>
    <alternativeName>
        <fullName evidence="12">Spermatogenesis-associated protein 18</fullName>
    </alternativeName>
</protein>
<keyword evidence="10" id="KW-0496">Mitochondrion</keyword>
<dbReference type="GO" id="GO:0035694">
    <property type="term" value="P:mitochondrial protein catabolic process"/>
    <property type="evidence" value="ECO:0007669"/>
    <property type="project" value="InterPro"/>
</dbReference>
<proteinExistence type="inferred from homology"/>
<comment type="caution">
    <text evidence="14">The sequence shown here is derived from an EMBL/GenBank/DDBJ whole genome shotgun (WGS) entry which is preliminary data.</text>
</comment>
<evidence type="ECO:0000259" key="13">
    <source>
        <dbReference type="Pfam" id="PF16026"/>
    </source>
</evidence>
<keyword evidence="11" id="KW-0472">Membrane</keyword>
<dbReference type="OrthoDB" id="6047381at2759"/>
<comment type="subcellular location">
    <subcellularLocation>
        <location evidence="3">Cytoplasm</location>
    </subcellularLocation>
    <subcellularLocation>
        <location evidence="2">Mitochondrion matrix</location>
    </subcellularLocation>
    <subcellularLocation>
        <location evidence="1">Mitochondrion outer membrane</location>
    </subcellularLocation>
</comment>
<dbReference type="PANTHER" id="PTHR21771">
    <property type="entry name" value="MITOCHONDRIA-EATING PROTEIN-RELATED"/>
    <property type="match status" value="1"/>
</dbReference>
<evidence type="ECO:0000256" key="10">
    <source>
        <dbReference type="ARBA" id="ARBA00023128"/>
    </source>
</evidence>
<evidence type="ECO:0000313" key="14">
    <source>
        <dbReference type="EMBL" id="GBP28774.1"/>
    </source>
</evidence>
<accession>A0A4C1USI9</accession>
<keyword evidence="15" id="KW-1185">Reference proteome</keyword>
<dbReference type="PANTHER" id="PTHR21771:SF1">
    <property type="entry name" value="MITOCHONDRIA-EATING PROTEIN"/>
    <property type="match status" value="1"/>
</dbReference>
<evidence type="ECO:0000256" key="8">
    <source>
        <dbReference type="ARBA" id="ARBA00023054"/>
    </source>
</evidence>
<dbReference type="GO" id="GO:0008289">
    <property type="term" value="F:lipid binding"/>
    <property type="evidence" value="ECO:0007669"/>
    <property type="project" value="UniProtKB-KW"/>
</dbReference>
<dbReference type="GO" id="GO:0005741">
    <property type="term" value="C:mitochondrial outer membrane"/>
    <property type="evidence" value="ECO:0007669"/>
    <property type="project" value="UniProtKB-SubCell"/>
</dbReference>
<evidence type="ECO:0000256" key="9">
    <source>
        <dbReference type="ARBA" id="ARBA00023121"/>
    </source>
</evidence>
<dbReference type="EMBL" id="BGZK01000211">
    <property type="protein sequence ID" value="GBP28774.1"/>
    <property type="molecule type" value="Genomic_DNA"/>
</dbReference>
<evidence type="ECO:0000313" key="15">
    <source>
        <dbReference type="Proteomes" id="UP000299102"/>
    </source>
</evidence>
<keyword evidence="8" id="KW-0175">Coiled coil</keyword>
<gene>
    <name evidence="14" type="ORF">EVAR_19816_1</name>
</gene>